<evidence type="ECO:0000313" key="3">
    <source>
        <dbReference type="EMBL" id="RLM27601.1"/>
    </source>
</evidence>
<accession>A0A421DJK3</accession>
<reference evidence="2 4" key="1">
    <citation type="submission" date="2016-09" db="EMBL/GenBank/DDBJ databases">
        <authorList>
            <person name="Doonan J."/>
            <person name="Pachebat J.A."/>
            <person name="Golyshin P.N."/>
            <person name="Denman S."/>
            <person name="Mcdonald J.E."/>
        </authorList>
    </citation>
    <scope>NUCLEOTIDE SEQUENCE [LARGE SCALE GENOMIC DNA]</scope>
    <source>
        <strain evidence="2 4">NCPPB 3934</strain>
    </source>
</reference>
<evidence type="ECO:0000313" key="4">
    <source>
        <dbReference type="Proteomes" id="UP000285648"/>
    </source>
</evidence>
<comment type="caution">
    <text evidence="2">The sequence shown here is derived from an EMBL/GenBank/DDBJ whole genome shotgun (WGS) entry which is preliminary data.</text>
</comment>
<feature type="domain" description="Transposase IS66 C-terminal" evidence="1">
    <location>
        <begin position="6"/>
        <end position="43"/>
    </location>
</feature>
<proteinExistence type="predicted"/>
<evidence type="ECO:0000313" key="2">
    <source>
        <dbReference type="EMBL" id="RLM18501.1"/>
    </source>
</evidence>
<protein>
    <submittedName>
        <fullName evidence="2">Transposase</fullName>
    </submittedName>
</protein>
<name>A0A421DJK3_9GAMM</name>
<dbReference type="EMBL" id="MJLZ01000003">
    <property type="protein sequence ID" value="RLM27601.1"/>
    <property type="molecule type" value="Genomic_DNA"/>
</dbReference>
<dbReference type="EMBL" id="MJLZ01000065">
    <property type="protein sequence ID" value="RLM18501.1"/>
    <property type="molecule type" value="Genomic_DNA"/>
</dbReference>
<dbReference type="InterPro" id="IPR039552">
    <property type="entry name" value="IS66_C"/>
</dbReference>
<dbReference type="Pfam" id="PF13817">
    <property type="entry name" value="DDE_Tnp_IS66_C"/>
    <property type="match status" value="1"/>
</dbReference>
<dbReference type="AlphaFoldDB" id="A0A421DJK3"/>
<dbReference type="RefSeq" id="WP_147437134.1">
    <property type="nucleotide sequence ID" value="NZ_MJLZ01000003.1"/>
</dbReference>
<evidence type="ECO:0000259" key="1">
    <source>
        <dbReference type="Pfam" id="PF13817"/>
    </source>
</evidence>
<keyword evidence="4" id="KW-1185">Reference proteome</keyword>
<organism evidence="2 4">
    <name type="scientific">Brenneria alni</name>
    <dbReference type="NCBI Taxonomy" id="71656"/>
    <lineage>
        <taxon>Bacteria</taxon>
        <taxon>Pseudomonadati</taxon>
        <taxon>Pseudomonadota</taxon>
        <taxon>Gammaproteobacteria</taxon>
        <taxon>Enterobacterales</taxon>
        <taxon>Pectobacteriaceae</taxon>
        <taxon>Brenneria</taxon>
    </lineage>
</organism>
<dbReference type="OrthoDB" id="9800877at2"/>
<dbReference type="Proteomes" id="UP000285648">
    <property type="component" value="Unassembled WGS sequence"/>
</dbReference>
<gene>
    <name evidence="3" type="ORF">BIY29_02875</name>
    <name evidence="2" type="ORF">BIY29_18185</name>
</gene>
<sequence>MASILSLLETAKLNGHDPYIWLRDVLTRLPIWPNNRISELLPYAENSFS</sequence>